<sequence length="101" mass="10710">MGDAIGEPRVASRSWSCSLSYTPELTDQLVASRKESAREGGCPGGKTPCATLSLKVLNLWESKLGLARYGPANRGHQSVFGSPEGNFPIEIPARPGKILAI</sequence>
<dbReference type="AlphaFoldDB" id="A0A2N9F7E3"/>
<protein>
    <submittedName>
        <fullName evidence="1">Uncharacterized protein</fullName>
    </submittedName>
</protein>
<evidence type="ECO:0000313" key="1">
    <source>
        <dbReference type="EMBL" id="SPC86846.1"/>
    </source>
</evidence>
<organism evidence="1">
    <name type="scientific">Fagus sylvatica</name>
    <name type="common">Beechnut</name>
    <dbReference type="NCBI Taxonomy" id="28930"/>
    <lineage>
        <taxon>Eukaryota</taxon>
        <taxon>Viridiplantae</taxon>
        <taxon>Streptophyta</taxon>
        <taxon>Embryophyta</taxon>
        <taxon>Tracheophyta</taxon>
        <taxon>Spermatophyta</taxon>
        <taxon>Magnoliopsida</taxon>
        <taxon>eudicotyledons</taxon>
        <taxon>Gunneridae</taxon>
        <taxon>Pentapetalae</taxon>
        <taxon>rosids</taxon>
        <taxon>fabids</taxon>
        <taxon>Fagales</taxon>
        <taxon>Fagaceae</taxon>
        <taxon>Fagus</taxon>
    </lineage>
</organism>
<proteinExistence type="predicted"/>
<name>A0A2N9F7E3_FAGSY</name>
<reference evidence="1" key="1">
    <citation type="submission" date="2018-02" db="EMBL/GenBank/DDBJ databases">
        <authorList>
            <person name="Cohen D.B."/>
            <person name="Kent A.D."/>
        </authorList>
    </citation>
    <scope>NUCLEOTIDE SEQUENCE</scope>
</reference>
<accession>A0A2N9F7E3</accession>
<dbReference type="EMBL" id="OIVN01000881">
    <property type="protein sequence ID" value="SPC86846.1"/>
    <property type="molecule type" value="Genomic_DNA"/>
</dbReference>
<gene>
    <name evidence="1" type="ORF">FSB_LOCUS14728</name>
</gene>